<reference evidence="1 3" key="1">
    <citation type="submission" date="2018-06" db="EMBL/GenBank/DDBJ databases">
        <authorList>
            <consortium name="Pathogen Informatics"/>
            <person name="Doyle S."/>
        </authorList>
    </citation>
    <scope>NUCLEOTIDE SEQUENCE [LARGE SCALE GENOMIC DNA]</scope>
    <source>
        <strain evidence="1 3">NCTC10359</strain>
    </source>
</reference>
<evidence type="ECO:0000313" key="2">
    <source>
        <dbReference type="EMBL" id="STZ63324.1"/>
    </source>
</evidence>
<accession>A0A378TSP7</accession>
<sequence>MFKKTWHTSYNGIDIKVDNAWGIFGGSKETIFINGERVYLYQGQFFSFKKLLTFKNPFDSRAIFGTAHDFFVNGTKITIKLGNNAQGTGVACQIFINDEFYYGDDKVLFADS</sequence>
<dbReference type="AlphaFoldDB" id="A0A378TSP7"/>
<dbReference type="RefSeq" id="WP_115006820.1">
    <property type="nucleotide sequence ID" value="NZ_UGQU01000002.1"/>
</dbReference>
<evidence type="ECO:0000313" key="3">
    <source>
        <dbReference type="Proteomes" id="UP000254437"/>
    </source>
</evidence>
<evidence type="ECO:0000313" key="1">
    <source>
        <dbReference type="EMBL" id="STZ62950.1"/>
    </source>
</evidence>
<organism evidence="1 3">
    <name type="scientific">Moraxella lacunata</name>
    <dbReference type="NCBI Taxonomy" id="477"/>
    <lineage>
        <taxon>Bacteria</taxon>
        <taxon>Pseudomonadati</taxon>
        <taxon>Pseudomonadota</taxon>
        <taxon>Gammaproteobacteria</taxon>
        <taxon>Moraxellales</taxon>
        <taxon>Moraxellaceae</taxon>
        <taxon>Moraxella</taxon>
    </lineage>
</organism>
<name>A0A378TSP7_MORLA</name>
<dbReference type="EMBL" id="UGQU01000002">
    <property type="protein sequence ID" value="STZ62950.1"/>
    <property type="molecule type" value="Genomic_DNA"/>
</dbReference>
<gene>
    <name evidence="1" type="ORF">NCTC10359_01356</name>
    <name evidence="2" type="ORF">NCTC10359_01749</name>
</gene>
<dbReference type="EMBL" id="UGQU01000002">
    <property type="protein sequence ID" value="STZ63324.1"/>
    <property type="molecule type" value="Genomic_DNA"/>
</dbReference>
<proteinExistence type="predicted"/>
<dbReference type="Proteomes" id="UP000254437">
    <property type="component" value="Unassembled WGS sequence"/>
</dbReference>
<protein>
    <submittedName>
        <fullName evidence="1">Uncharacterized protein</fullName>
    </submittedName>
</protein>